<dbReference type="Gene3D" id="1.10.220.150">
    <property type="entry name" value="Arf GTPase activating protein"/>
    <property type="match status" value="1"/>
</dbReference>
<name>A0AA38FBE7_TAXCH</name>
<proteinExistence type="predicted"/>
<dbReference type="InterPro" id="IPR000008">
    <property type="entry name" value="C2_dom"/>
</dbReference>
<evidence type="ECO:0000256" key="6">
    <source>
        <dbReference type="PROSITE-ProRule" id="PRU00288"/>
    </source>
</evidence>
<dbReference type="InterPro" id="IPR001164">
    <property type="entry name" value="ArfGAP_dom"/>
</dbReference>
<dbReference type="Pfam" id="PF01412">
    <property type="entry name" value="ArfGap"/>
    <property type="match status" value="1"/>
</dbReference>
<dbReference type="EMBL" id="JAHRHJ020000011">
    <property type="protein sequence ID" value="KAH9295467.1"/>
    <property type="molecule type" value="Genomic_DNA"/>
</dbReference>
<keyword evidence="10" id="KW-1185">Reference proteome</keyword>
<dbReference type="PRINTS" id="PR00405">
    <property type="entry name" value="REVINTRACTNG"/>
</dbReference>
<accession>A0AA38FBE7</accession>
<dbReference type="CDD" id="cd08204">
    <property type="entry name" value="ArfGap"/>
    <property type="match status" value="1"/>
</dbReference>
<dbReference type="GO" id="GO:0008270">
    <property type="term" value="F:zinc ion binding"/>
    <property type="evidence" value="ECO:0007669"/>
    <property type="project" value="UniProtKB-KW"/>
</dbReference>
<dbReference type="AlphaFoldDB" id="A0AA38FBE7"/>
<dbReference type="Proteomes" id="UP000824469">
    <property type="component" value="Unassembled WGS sequence"/>
</dbReference>
<evidence type="ECO:0000256" key="2">
    <source>
        <dbReference type="ARBA" id="ARBA00022723"/>
    </source>
</evidence>
<evidence type="ECO:0000259" key="7">
    <source>
        <dbReference type="PROSITE" id="PS50004"/>
    </source>
</evidence>
<protein>
    <recommendedName>
        <fullName evidence="11">ADP-ribosylation factor GTPase-activating protein AGD11</fullName>
    </recommendedName>
</protein>
<dbReference type="PANTHER" id="PTHR46220:SF2">
    <property type="entry name" value="ADP-RIBOSYLATION FACTOR GTPASE-ACTIVATING PROTEIN AGD11-RELATED"/>
    <property type="match status" value="1"/>
</dbReference>
<evidence type="ECO:0000313" key="9">
    <source>
        <dbReference type="EMBL" id="KAH9295467.1"/>
    </source>
</evidence>
<reference evidence="9 10" key="1">
    <citation type="journal article" date="2021" name="Nat. Plants">
        <title>The Taxus genome provides insights into paclitaxel biosynthesis.</title>
        <authorList>
            <person name="Xiong X."/>
            <person name="Gou J."/>
            <person name="Liao Q."/>
            <person name="Li Y."/>
            <person name="Zhou Q."/>
            <person name="Bi G."/>
            <person name="Li C."/>
            <person name="Du R."/>
            <person name="Wang X."/>
            <person name="Sun T."/>
            <person name="Guo L."/>
            <person name="Liang H."/>
            <person name="Lu P."/>
            <person name="Wu Y."/>
            <person name="Zhang Z."/>
            <person name="Ro D.K."/>
            <person name="Shang Y."/>
            <person name="Huang S."/>
            <person name="Yan J."/>
        </authorList>
    </citation>
    <scope>NUCLEOTIDE SEQUENCE [LARGE SCALE GENOMIC DNA]</scope>
    <source>
        <strain evidence="9">Ta-2019</strain>
    </source>
</reference>
<evidence type="ECO:0000256" key="4">
    <source>
        <dbReference type="ARBA" id="ARBA00022833"/>
    </source>
</evidence>
<feature type="non-terminal residue" evidence="9">
    <location>
        <position position="392"/>
    </location>
</feature>
<dbReference type="PANTHER" id="PTHR46220">
    <property type="entry name" value="ADP-RIBOSYLATION FACTOR GTPASE-ACTIVATING PROTEIN AGD12"/>
    <property type="match status" value="1"/>
</dbReference>
<dbReference type="SMART" id="SM00105">
    <property type="entry name" value="ArfGap"/>
    <property type="match status" value="1"/>
</dbReference>
<dbReference type="SUPFAM" id="SSF57863">
    <property type="entry name" value="ArfGap/RecO-like zinc finger"/>
    <property type="match status" value="1"/>
</dbReference>
<comment type="caution">
    <text evidence="9">The sequence shown here is derived from an EMBL/GenBank/DDBJ whole genome shotgun (WGS) entry which is preliminary data.</text>
</comment>
<keyword evidence="2" id="KW-0479">Metal-binding</keyword>
<evidence type="ECO:0000259" key="8">
    <source>
        <dbReference type="PROSITE" id="PS50115"/>
    </source>
</evidence>
<evidence type="ECO:0000256" key="3">
    <source>
        <dbReference type="ARBA" id="ARBA00022771"/>
    </source>
</evidence>
<gene>
    <name evidence="9" type="ORF">KI387_039055</name>
</gene>
<evidence type="ECO:0000313" key="10">
    <source>
        <dbReference type="Proteomes" id="UP000824469"/>
    </source>
</evidence>
<keyword evidence="5" id="KW-0106">Calcium</keyword>
<feature type="domain" description="C2" evidence="7">
    <location>
        <begin position="218"/>
        <end position="333"/>
    </location>
</feature>
<dbReference type="PROSITE" id="PS50004">
    <property type="entry name" value="C2"/>
    <property type="match status" value="1"/>
</dbReference>
<organism evidence="9 10">
    <name type="scientific">Taxus chinensis</name>
    <name type="common">Chinese yew</name>
    <name type="synonym">Taxus wallichiana var. chinensis</name>
    <dbReference type="NCBI Taxonomy" id="29808"/>
    <lineage>
        <taxon>Eukaryota</taxon>
        <taxon>Viridiplantae</taxon>
        <taxon>Streptophyta</taxon>
        <taxon>Embryophyta</taxon>
        <taxon>Tracheophyta</taxon>
        <taxon>Spermatophyta</taxon>
        <taxon>Pinopsida</taxon>
        <taxon>Pinidae</taxon>
        <taxon>Conifers II</taxon>
        <taxon>Cupressales</taxon>
        <taxon>Taxaceae</taxon>
        <taxon>Taxus</taxon>
    </lineage>
</organism>
<dbReference type="Pfam" id="PF00168">
    <property type="entry name" value="C2"/>
    <property type="match status" value="1"/>
</dbReference>
<dbReference type="InterPro" id="IPR037278">
    <property type="entry name" value="ARFGAP/RecO"/>
</dbReference>
<dbReference type="FunFam" id="2.60.40.150:FF:000190">
    <property type="entry name" value="ADP-ribosylation factor GTPase-activating protein AGD12"/>
    <property type="match status" value="1"/>
</dbReference>
<dbReference type="OMA" id="HKYELQE"/>
<dbReference type="SUPFAM" id="SSF49562">
    <property type="entry name" value="C2 domain (Calcium/lipid-binding domain, CaLB)"/>
    <property type="match status" value="1"/>
</dbReference>
<keyword evidence="4" id="KW-0862">Zinc</keyword>
<evidence type="ECO:0008006" key="11">
    <source>
        <dbReference type="Google" id="ProtNLM"/>
    </source>
</evidence>
<dbReference type="GO" id="GO:0005543">
    <property type="term" value="F:phospholipid binding"/>
    <property type="evidence" value="ECO:0007669"/>
    <property type="project" value="InterPro"/>
</dbReference>
<dbReference type="InterPro" id="IPR035892">
    <property type="entry name" value="C2_domain_sf"/>
</dbReference>
<keyword evidence="3 6" id="KW-0863">Zinc-finger</keyword>
<dbReference type="GO" id="GO:0005096">
    <property type="term" value="F:GTPase activator activity"/>
    <property type="evidence" value="ECO:0007669"/>
    <property type="project" value="UniProtKB-KW"/>
</dbReference>
<dbReference type="InterPro" id="IPR038508">
    <property type="entry name" value="ArfGAP_dom_sf"/>
</dbReference>
<dbReference type="SMART" id="SM00239">
    <property type="entry name" value="C2"/>
    <property type="match status" value="1"/>
</dbReference>
<evidence type="ECO:0000256" key="1">
    <source>
        <dbReference type="ARBA" id="ARBA00022468"/>
    </source>
</evidence>
<feature type="domain" description="Arf-GAP" evidence="8">
    <location>
        <begin position="41"/>
        <end position="155"/>
    </location>
</feature>
<dbReference type="PROSITE" id="PS50115">
    <property type="entry name" value="ARFGAP"/>
    <property type="match status" value="1"/>
</dbReference>
<dbReference type="CDD" id="cd04038">
    <property type="entry name" value="C2_ArfGAP"/>
    <property type="match status" value="1"/>
</dbReference>
<dbReference type="Gene3D" id="2.60.40.150">
    <property type="entry name" value="C2 domain"/>
    <property type="match status" value="1"/>
</dbReference>
<sequence length="392" mass="42996">RCRFNSSEVIVVEGLGFDSPGMEVTSLHRHVDHGNGVTGSMRRLKELLAQPDNQFCADCNSPLPKWASTNIGVFICIKCSGVHRSLGVHVSKVLSVTLDEWTDAHIDAMVDVGGNASANAIYEAFLPENIQKPGPEASSEERSTFIRQKYELQEFLKPSLRIVSSASLSLSSSLQHISSSNGLGHTMEEKSIEKMSHTSRLSGLGHAFRKSWKKRESESKETKRNLSLLGMVEFVGLLKIKVVKGTNLAVRDIVSSDPYVILTIGHQTVKTRVVKSNLNPVWNEEHMLSVPNLMPPLKVQVFDKDTFSSDDSMGEAEVDIQPLISAAKAYLNAGIFGTMQIGKWLATSDNALASDSIIKLVDGQVRQGITLKLQNVECGILDLELECVPLNQ</sequence>
<dbReference type="InterPro" id="IPR044518">
    <property type="entry name" value="ARF_GAP_AGD11/12/13"/>
</dbReference>
<dbReference type="FunFam" id="1.10.220.150:FF:000009">
    <property type="entry name" value="stromal membrane-associated protein 1 isoform X1"/>
    <property type="match status" value="1"/>
</dbReference>
<keyword evidence="1" id="KW-0343">GTPase activation</keyword>
<evidence type="ECO:0000256" key="5">
    <source>
        <dbReference type="ARBA" id="ARBA00022837"/>
    </source>
</evidence>